<organism evidence="2">
    <name type="scientific">Liphistius thaleban</name>
    <dbReference type="NCBI Taxonomy" id="1905330"/>
    <lineage>
        <taxon>Eukaryota</taxon>
        <taxon>Metazoa</taxon>
        <taxon>Ecdysozoa</taxon>
        <taxon>Arthropoda</taxon>
        <taxon>Chelicerata</taxon>
        <taxon>Arachnida</taxon>
        <taxon>Araneae</taxon>
        <taxon>Mesothelae</taxon>
        <taxon>Liphistiidae</taxon>
        <taxon>Liphistius</taxon>
    </lineage>
</organism>
<sequence length="84" mass="9116">MKVVLLVCLVWVMAMMELVSCQCGSQADCPDGSCCAGPSFFKTCRRYGGEGAQCEPRNKFEEYSTGCPCAENLICSVINRCQSA</sequence>
<accession>A0A4Q8K513</accession>
<evidence type="ECO:0000313" key="2">
    <source>
        <dbReference type="EMBL" id="SNX34252.1"/>
    </source>
</evidence>
<name>A0A4Q8K513_9ARAC</name>
<dbReference type="EMBL" id="HAHM01000142">
    <property type="protein sequence ID" value="SNX34252.1"/>
    <property type="molecule type" value="Transcribed_RNA"/>
</dbReference>
<reference evidence="2" key="2">
    <citation type="submission" date="2019-05" db="EMBL/GenBank/DDBJ databases">
        <title>Unravelling the molecular evolution of spider venoms.</title>
        <authorList>
            <person name="Pineda S."/>
        </authorList>
    </citation>
    <scope>NUCLEOTIDE SEQUENCE</scope>
</reference>
<proteinExistence type="predicted"/>
<feature type="chain" id="PRO_5020972381" evidence="1">
    <location>
        <begin position="22"/>
        <end position="84"/>
    </location>
</feature>
<keyword evidence="1" id="KW-0732">Signal</keyword>
<evidence type="ECO:0000256" key="1">
    <source>
        <dbReference type="SAM" id="SignalP"/>
    </source>
</evidence>
<dbReference type="AlphaFoldDB" id="A0A4Q8K513"/>
<dbReference type="Gene3D" id="2.10.80.10">
    <property type="entry name" value="Lipase, subunit A"/>
    <property type="match status" value="1"/>
</dbReference>
<protein>
    <submittedName>
        <fullName evidence="2">U61-Liphistoxin-Lth1a_1</fullName>
    </submittedName>
</protein>
<feature type="signal peptide" evidence="1">
    <location>
        <begin position="1"/>
        <end position="21"/>
    </location>
</feature>
<reference evidence="2" key="1">
    <citation type="submission" date="2017-05" db="EMBL/GenBank/DDBJ databases">
        <authorList>
            <person name="QRISCLOUD D."/>
        </authorList>
    </citation>
    <scope>NUCLEOTIDE SEQUENCE</scope>
</reference>